<evidence type="ECO:0000313" key="3">
    <source>
        <dbReference type="Proteomes" id="UP001605036"/>
    </source>
</evidence>
<dbReference type="Proteomes" id="UP001605036">
    <property type="component" value="Unassembled WGS sequence"/>
</dbReference>
<feature type="region of interest" description="Disordered" evidence="1">
    <location>
        <begin position="1"/>
        <end position="79"/>
    </location>
</feature>
<reference evidence="2 3" key="1">
    <citation type="submission" date="2024-09" db="EMBL/GenBank/DDBJ databases">
        <title>Chromosome-scale assembly of Riccia fluitans.</title>
        <authorList>
            <person name="Paukszto L."/>
            <person name="Sawicki J."/>
            <person name="Karawczyk K."/>
            <person name="Piernik-Szablinska J."/>
            <person name="Szczecinska M."/>
            <person name="Mazdziarz M."/>
        </authorList>
    </citation>
    <scope>NUCLEOTIDE SEQUENCE [LARGE SCALE GENOMIC DNA]</scope>
    <source>
        <strain evidence="2">Rf_01</strain>
        <tissue evidence="2">Aerial parts of the thallus</tissue>
    </source>
</reference>
<dbReference type="InterPro" id="IPR038929">
    <property type="entry name" value="CCDC13"/>
</dbReference>
<evidence type="ECO:0000313" key="2">
    <source>
        <dbReference type="EMBL" id="KAL2610052.1"/>
    </source>
</evidence>
<protein>
    <submittedName>
        <fullName evidence="2">Uncharacterized protein</fullName>
    </submittedName>
</protein>
<keyword evidence="3" id="KW-1185">Reference proteome</keyword>
<dbReference type="PANTHER" id="PTHR31935:SF1">
    <property type="entry name" value="COILED-COIL DOMAIN-CONTAINING PROTEIN 13"/>
    <property type="match status" value="1"/>
</dbReference>
<feature type="compositionally biased region" description="Basic and acidic residues" evidence="1">
    <location>
        <begin position="1"/>
        <end position="57"/>
    </location>
</feature>
<gene>
    <name evidence="2" type="ORF">R1flu_028625</name>
</gene>
<sequence>MGPKKEAAKTDDEPKSPSGKELKGKKEDDAPKSPKGEKNTKDAAGGKKASDKADASLKKGSKAGEALPSSPEPPPEDPLMIQLKADLETQKAEVIRLREVLSIIGSGEGDVREAKIIDLFKKNRFLNLTLEKERVRSSKMANQIKVLQEELLNKLKEEVTAEFEEPDYGQKKEVPESWGDKYKKILAKMQKIQAHKDMLELANTKLQNALKREVGEHIPLYKSQLAVSQKRLNELEPIAKGESRPSNYNEERKMVDLQLLHRHQLDAANLERRKELGNLATSYNVLREHWELTKNKLDKTIARKNILEIEIRDAKAKVAVLVSKSENDDLLINALTLELAAARQALGPPYPRPGGPLQLEHHYRCNKMAATLSDLKYQCEQQVRTHSYLSDL</sequence>
<evidence type="ECO:0000256" key="1">
    <source>
        <dbReference type="SAM" id="MobiDB-lite"/>
    </source>
</evidence>
<name>A0ABD1XM84_9MARC</name>
<dbReference type="PANTHER" id="PTHR31935">
    <property type="entry name" value="COILED-COIL DOMAIN-CONTAINING PROTEIN 13"/>
    <property type="match status" value="1"/>
</dbReference>
<proteinExistence type="predicted"/>
<comment type="caution">
    <text evidence="2">The sequence shown here is derived from an EMBL/GenBank/DDBJ whole genome shotgun (WGS) entry which is preliminary data.</text>
</comment>
<dbReference type="EMBL" id="JBHFFA010000008">
    <property type="protein sequence ID" value="KAL2610052.1"/>
    <property type="molecule type" value="Genomic_DNA"/>
</dbReference>
<organism evidence="2 3">
    <name type="scientific">Riccia fluitans</name>
    <dbReference type="NCBI Taxonomy" id="41844"/>
    <lineage>
        <taxon>Eukaryota</taxon>
        <taxon>Viridiplantae</taxon>
        <taxon>Streptophyta</taxon>
        <taxon>Embryophyta</taxon>
        <taxon>Marchantiophyta</taxon>
        <taxon>Marchantiopsida</taxon>
        <taxon>Marchantiidae</taxon>
        <taxon>Marchantiales</taxon>
        <taxon>Ricciaceae</taxon>
        <taxon>Riccia</taxon>
    </lineage>
</organism>
<dbReference type="AlphaFoldDB" id="A0ABD1XM84"/>
<accession>A0ABD1XM84</accession>